<keyword evidence="3" id="KW-1185">Reference proteome</keyword>
<organism evidence="2 3">
    <name type="scientific">Marinisporobacter balticus</name>
    <dbReference type="NCBI Taxonomy" id="2018667"/>
    <lineage>
        <taxon>Bacteria</taxon>
        <taxon>Bacillati</taxon>
        <taxon>Bacillota</taxon>
        <taxon>Clostridia</taxon>
        <taxon>Peptostreptococcales</taxon>
        <taxon>Thermotaleaceae</taxon>
        <taxon>Marinisporobacter</taxon>
    </lineage>
</organism>
<dbReference type="SUPFAM" id="SSF52507">
    <property type="entry name" value="Homo-oligomeric flavin-containing Cys decarboxylases, HFCD"/>
    <property type="match status" value="1"/>
</dbReference>
<feature type="domain" description="Flavoprotein" evidence="1">
    <location>
        <begin position="33"/>
        <end position="147"/>
    </location>
</feature>
<dbReference type="GO" id="GO:0003824">
    <property type="term" value="F:catalytic activity"/>
    <property type="evidence" value="ECO:0007669"/>
    <property type="project" value="InterPro"/>
</dbReference>
<dbReference type="InterPro" id="IPR036551">
    <property type="entry name" value="Flavin_trans-like"/>
</dbReference>
<dbReference type="OrthoDB" id="3732621at2"/>
<reference evidence="2 3" key="1">
    <citation type="submission" date="2019-03" db="EMBL/GenBank/DDBJ databases">
        <title>Genomic Encyclopedia of Type Strains, Phase IV (KMG-IV): sequencing the most valuable type-strain genomes for metagenomic binning, comparative biology and taxonomic classification.</title>
        <authorList>
            <person name="Goeker M."/>
        </authorList>
    </citation>
    <scope>NUCLEOTIDE SEQUENCE [LARGE SCALE GENOMIC DNA]</scope>
    <source>
        <strain evidence="2 3">DSM 102940</strain>
    </source>
</reference>
<dbReference type="InterPro" id="IPR003382">
    <property type="entry name" value="Flavoprotein"/>
</dbReference>
<gene>
    <name evidence="2" type="ORF">EV214_10553</name>
</gene>
<evidence type="ECO:0000313" key="2">
    <source>
        <dbReference type="EMBL" id="TCO77957.1"/>
    </source>
</evidence>
<dbReference type="Pfam" id="PF02441">
    <property type="entry name" value="Flavoprotein"/>
    <property type="match status" value="1"/>
</dbReference>
<proteinExistence type="predicted"/>
<evidence type="ECO:0000259" key="1">
    <source>
        <dbReference type="Pfam" id="PF02441"/>
    </source>
</evidence>
<evidence type="ECO:0000313" key="3">
    <source>
        <dbReference type="Proteomes" id="UP000294919"/>
    </source>
</evidence>
<dbReference type="EMBL" id="SLWV01000005">
    <property type="protein sequence ID" value="TCO77957.1"/>
    <property type="molecule type" value="Genomic_DNA"/>
</dbReference>
<name>A0A4R2KYI2_9FIRM</name>
<protein>
    <submittedName>
        <fullName evidence="2">Flavoprotein</fullName>
    </submittedName>
</protein>
<dbReference type="Proteomes" id="UP000294919">
    <property type="component" value="Unassembled WGS sequence"/>
</dbReference>
<dbReference type="Gene3D" id="3.40.50.1950">
    <property type="entry name" value="Flavin prenyltransferase-like"/>
    <property type="match status" value="1"/>
</dbReference>
<sequence length="266" mass="30128">MDIRKIIEETMIEVFTTEIVNEVLRRLENMPKKALVIFTGGSIGFNESIEQIKKLKADGWKLRLLISRSAESVLTKEIIKDRIGSDEVEIHVERDPKEMKFYYSDIDKVIFPVLTMNTATKIAHGISDTLITNIVSQCLMMDIPIVAAKNACDPSNEERIRIGMGKAQTAYINTLNHHLTLLESYGIKLVSGNEIYDEVMKRTKEHTNKKNHHTKEQVMYKKKVLTRAGLVDAVDGNKDLMVSSKTIITEIAKDTARTLGVKIIIQ</sequence>
<dbReference type="RefSeq" id="WP_132243571.1">
    <property type="nucleotide sequence ID" value="NZ_SLWV01000005.1"/>
</dbReference>
<accession>A0A4R2KYI2</accession>
<comment type="caution">
    <text evidence="2">The sequence shown here is derived from an EMBL/GenBank/DDBJ whole genome shotgun (WGS) entry which is preliminary data.</text>
</comment>
<dbReference type="AlphaFoldDB" id="A0A4R2KYI2"/>